<dbReference type="EMBL" id="BTPE01000003">
    <property type="protein sequence ID" value="GMQ32705.1"/>
    <property type="molecule type" value="Genomic_DNA"/>
</dbReference>
<dbReference type="InterPro" id="IPR001875">
    <property type="entry name" value="DED_dom"/>
</dbReference>
<dbReference type="InterPro" id="IPR016024">
    <property type="entry name" value="ARM-type_fold"/>
</dbReference>
<dbReference type="Gene3D" id="1.25.10.10">
    <property type="entry name" value="Leucine-rich Repeat Variant"/>
    <property type="match status" value="1"/>
</dbReference>
<feature type="transmembrane region" description="Helical" evidence="1">
    <location>
        <begin position="165"/>
        <end position="189"/>
    </location>
</feature>
<reference evidence="4 5" key="1">
    <citation type="submission" date="2023-08" db="EMBL/GenBank/DDBJ databases">
        <title>Draft genome sequence of Algoriphagus taiwanensis.</title>
        <authorList>
            <person name="Takatani N."/>
            <person name="Hosokawa M."/>
            <person name="Sawabe T."/>
        </authorList>
    </citation>
    <scope>NUCLEOTIDE SEQUENCE [LARGE SCALE GENOMIC DNA]</scope>
    <source>
        <strain evidence="4 5">JCM 19755</strain>
    </source>
</reference>
<evidence type="ECO:0000313" key="5">
    <source>
        <dbReference type="Proteomes" id="UP001307705"/>
    </source>
</evidence>
<dbReference type="InterPro" id="IPR011989">
    <property type="entry name" value="ARM-like"/>
</dbReference>
<organism evidence="4 5">
    <name type="scientific">Algoriphagus taiwanensis</name>
    <dbReference type="NCBI Taxonomy" id="1445656"/>
    <lineage>
        <taxon>Bacteria</taxon>
        <taxon>Pseudomonadati</taxon>
        <taxon>Bacteroidota</taxon>
        <taxon>Cytophagia</taxon>
        <taxon>Cytophagales</taxon>
        <taxon>Cyclobacteriaceae</taxon>
        <taxon>Algoriphagus</taxon>
    </lineage>
</organism>
<keyword evidence="1" id="KW-0472">Membrane</keyword>
<dbReference type="Proteomes" id="UP001307705">
    <property type="component" value="Unassembled WGS sequence"/>
</dbReference>
<evidence type="ECO:0000256" key="1">
    <source>
        <dbReference type="SAM" id="Phobius"/>
    </source>
</evidence>
<comment type="caution">
    <text evidence="4">The sequence shown here is derived from an EMBL/GenBank/DDBJ whole genome shotgun (WGS) entry which is preliminary data.</text>
</comment>
<accession>A0ABQ6PXM9</accession>
<dbReference type="RefSeq" id="WP_338227512.1">
    <property type="nucleotide sequence ID" value="NZ_BTPE01000003.1"/>
</dbReference>
<keyword evidence="1" id="KW-0812">Transmembrane</keyword>
<keyword evidence="5" id="KW-1185">Reference proteome</keyword>
<protein>
    <recommendedName>
        <fullName evidence="3">DED domain-containing protein</fullName>
    </recommendedName>
</protein>
<feature type="signal peptide" evidence="2">
    <location>
        <begin position="1"/>
        <end position="21"/>
    </location>
</feature>
<dbReference type="SUPFAM" id="SSF48371">
    <property type="entry name" value="ARM repeat"/>
    <property type="match status" value="1"/>
</dbReference>
<evidence type="ECO:0000256" key="2">
    <source>
        <dbReference type="SAM" id="SignalP"/>
    </source>
</evidence>
<sequence>MRKALLGVLLLFCLVSGKVSGQEGDFLSPYANLEEFLIVQESIPGLSFQVYFPESEEDSLLLGKSWLPLVSNDSGRLSSTTADLTLLQYLPDTAAQTYSLIFSIYSAPSSTDGVKEYLSTLIRNRDFFPKDKEVLPESDWIALAYKVRYSPFFKNAFTYFIDFKLIGVTFIIFFFFGSAFFIILFMLIYKSRKIKKEELIKDYDHLVVDPLTSLLFEKETEEIENMEDWEVNQYFPTSLLSKPLYKEVLIDRIISLNKKMKGEFKGKLKALYGRTGLVKVTQQKLNSKKWHKIAEALVEVNEMDLAELLQEVKRYSDSSNYHLRSLSVAALLNLSEKSDLSFLRDQTYPLSDWQQMNFLRIIRFVDNYRPLNLSMLLDSKNASIRIFAIRLVRMLGKMDLLEELAKHTPSMNDLEKIETLKTYQELGAHMEVDFINSCLTSDNPELLIQAGKAAGILGNEESLRLITEILEKNKDFRIERTMLRSLKELDQRAFENLMATSSKEDFKRIGNHLNDPLLAHV</sequence>
<feature type="chain" id="PRO_5046850880" description="DED domain-containing protein" evidence="2">
    <location>
        <begin position="22"/>
        <end position="521"/>
    </location>
</feature>
<evidence type="ECO:0000259" key="3">
    <source>
        <dbReference type="PROSITE" id="PS50168"/>
    </source>
</evidence>
<keyword evidence="1" id="KW-1133">Transmembrane helix</keyword>
<keyword evidence="2" id="KW-0732">Signal</keyword>
<name>A0ABQ6PXM9_9BACT</name>
<gene>
    <name evidence="4" type="ORF">Ataiwa_09770</name>
</gene>
<feature type="domain" description="DED" evidence="3">
    <location>
        <begin position="320"/>
        <end position="406"/>
    </location>
</feature>
<dbReference type="PROSITE" id="PS50168">
    <property type="entry name" value="DED"/>
    <property type="match status" value="1"/>
</dbReference>
<evidence type="ECO:0000313" key="4">
    <source>
        <dbReference type="EMBL" id="GMQ32705.1"/>
    </source>
</evidence>
<proteinExistence type="predicted"/>